<dbReference type="InterPro" id="IPR005114">
    <property type="entry name" value="Helicase_assoc"/>
</dbReference>
<dbReference type="InterPro" id="IPR014001">
    <property type="entry name" value="Helicase_ATP-bd"/>
</dbReference>
<evidence type="ECO:0000259" key="1">
    <source>
        <dbReference type="PROSITE" id="PS51192"/>
    </source>
</evidence>
<dbReference type="PROSITE" id="PS51192">
    <property type="entry name" value="HELICASE_ATP_BIND_1"/>
    <property type="match status" value="1"/>
</dbReference>
<sequence length="1345" mass="151063">VTASPSLTSARWPHQLACLQASRNESQRDFFVQIATGGGKSLIMADLLAELGEGQRACIIVPKLDLMEQIAQLLESLALPGGVTRVGTGHVPDMEARVFVCVRNSAWRLADLNFDVLILDEAHHYEPGLATAKDDTELLDDGPDHATDATLGPHASTVLGLHAKKRVFFSATLRGHQPDFDVGLREAVRAGVITDYTILVPFITDGDPKPSLVELVRNLPTARRILAFCNTVHEAKHFAQLLNSAGVPAGHYNGGTARSKRAGILELFEQGPARGGIRVLVTVDVLSEGVDLPMADTCMFVEPRRGLRLRQCVGRVLRQHMQKVDALVISPPIVQKAGGDLEADTELIRLLSELASADEELQNSLVQDSFGRIGIIDQRGNLQDEMSDLAREDAAKLLSTSVYPRALSGNHSETIFWELGFTALERYAHEHGNCRVPPSYRRTAASFSLGQWVQKQRRDRLSGILSAVQIDKLDNLEFIWRSDRTCASWQVLCRQLASYKQKYGHTNVPQSHVTDEGVKLGQWVKNKRSSKRGKPGSARLSAEQAETLEKLGFMWEPIQLNWEQSLSRLEAYKEEYGDTVVPVDHVMTDGFLLGAWAMRQRTFKRGKVGNLDGKQIEMLDRLGFVWEHTTFLWERGFQHVKSYKTEHGDMMVPSAHITADGFNLGTWVTTQRSAKRGRGNRGLDSTQIEMLDQLGFVWDPLSFLWEHGCQYLKAYKAKHGDMSVPKMHITSDGFHLGNWVAAQRSAKRDVGNRSLDSVQIEMLDLLGFVWKPLAFLWERGFSHLKAYKSEHGDVLVPSTHITADGCNLGRWVARQRSPKLGKGSAASLTAIQIEMLDVLGFVWESASFWWEQGFKHLKAYKAEHGETLVPKGHITADGFRLGHWVAKQRSAKRCTGNGSLDQFHIDTLDKLGFVWEPLPFLWEQGAQHLKAYKAEHGDVLVPSTHLTSDGFHLGQWVARQRSPKPGKGSAASLTAIQIEMLDVLGFVWESASFWWEQGFKHLKAYKEEHGETLVPKGHVIADGFRLGHWVAKQRSAKRCTGNGSLDQFHIDTLDKLGFVWEPVAFLWEQGAQHLKAYKAEHGDMSVPRMHITSDGFHLGIWVSTQRSAKRGVGNRGLDSLQIEMLDHLGFVWESYSCWWEQGFQHLKAFKAEHGDTLVRKDHITAGGFHLGYWVSNQRSAKRRKSSAASLNGIQMEMLDVLGFVWEPVSFRWEQGFSHLKAYKSDHGDTIVPYSHVTADGFHLGHWVSSQREAKRSTSKSSLSQYEIDMLEKLGFVWEHRSWRWEQGVHHLEAYKAQHGDTLVPQSHVAADGFRLGIWVSNRRSAKRGTGNSRLDQFRINILDKL</sequence>
<dbReference type="Proteomes" id="UP000626109">
    <property type="component" value="Unassembled WGS sequence"/>
</dbReference>
<evidence type="ECO:0008006" key="5">
    <source>
        <dbReference type="Google" id="ProtNLM"/>
    </source>
</evidence>
<dbReference type="InterPro" id="IPR006935">
    <property type="entry name" value="Helicase/UvrB_N"/>
</dbReference>
<organism evidence="3 4">
    <name type="scientific">Polarella glacialis</name>
    <name type="common">Dinoflagellate</name>
    <dbReference type="NCBI Taxonomy" id="89957"/>
    <lineage>
        <taxon>Eukaryota</taxon>
        <taxon>Sar</taxon>
        <taxon>Alveolata</taxon>
        <taxon>Dinophyceae</taxon>
        <taxon>Suessiales</taxon>
        <taxon>Suessiaceae</taxon>
        <taxon>Polarella</taxon>
    </lineage>
</organism>
<dbReference type="SMART" id="SM00490">
    <property type="entry name" value="HELICc"/>
    <property type="match status" value="1"/>
</dbReference>
<feature type="domain" description="Helicase C-terminal" evidence="2">
    <location>
        <begin position="211"/>
        <end position="370"/>
    </location>
</feature>
<gene>
    <name evidence="3" type="ORF">PGLA2088_LOCUS3760</name>
</gene>
<dbReference type="Pfam" id="PF03457">
    <property type="entry name" value="HA"/>
    <property type="match status" value="13"/>
</dbReference>
<protein>
    <recommendedName>
        <fullName evidence="5">Helicase</fullName>
    </recommendedName>
</protein>
<dbReference type="GO" id="GO:0003677">
    <property type="term" value="F:DNA binding"/>
    <property type="evidence" value="ECO:0007669"/>
    <property type="project" value="InterPro"/>
</dbReference>
<dbReference type="PROSITE" id="PS51194">
    <property type="entry name" value="HELICASE_CTER"/>
    <property type="match status" value="1"/>
</dbReference>
<dbReference type="SMART" id="SM00487">
    <property type="entry name" value="DEXDc"/>
    <property type="match status" value="1"/>
</dbReference>
<dbReference type="Pfam" id="PF04851">
    <property type="entry name" value="ResIII"/>
    <property type="match status" value="1"/>
</dbReference>
<evidence type="ECO:0000313" key="3">
    <source>
        <dbReference type="EMBL" id="CAE8645266.1"/>
    </source>
</evidence>
<dbReference type="PANTHER" id="PTHR33418:SF1">
    <property type="entry name" value="HELICASE-ASSOCIATED DOMAIN-CONTAINING PROTEIN"/>
    <property type="match status" value="1"/>
</dbReference>
<dbReference type="GO" id="GO:0005524">
    <property type="term" value="F:ATP binding"/>
    <property type="evidence" value="ECO:0007669"/>
    <property type="project" value="InterPro"/>
</dbReference>
<dbReference type="SUPFAM" id="SSF52540">
    <property type="entry name" value="P-loop containing nucleoside triphosphate hydrolases"/>
    <property type="match status" value="1"/>
</dbReference>
<proteinExistence type="predicted"/>
<dbReference type="Pfam" id="PF00271">
    <property type="entry name" value="Helicase_C"/>
    <property type="match status" value="1"/>
</dbReference>
<evidence type="ECO:0000259" key="2">
    <source>
        <dbReference type="PROSITE" id="PS51194"/>
    </source>
</evidence>
<feature type="domain" description="Helicase ATP-binding" evidence="1">
    <location>
        <begin position="21"/>
        <end position="173"/>
    </location>
</feature>
<name>A0A813I420_POLGL</name>
<dbReference type="PANTHER" id="PTHR33418">
    <property type="entry name" value="HELICASE-ASSOCIATED"/>
    <property type="match status" value="1"/>
</dbReference>
<dbReference type="InterPro" id="IPR001650">
    <property type="entry name" value="Helicase_C-like"/>
</dbReference>
<feature type="non-terminal residue" evidence="3">
    <location>
        <position position="1"/>
    </location>
</feature>
<dbReference type="GO" id="GO:0016787">
    <property type="term" value="F:hydrolase activity"/>
    <property type="evidence" value="ECO:0007669"/>
    <property type="project" value="InterPro"/>
</dbReference>
<dbReference type="InterPro" id="IPR027417">
    <property type="entry name" value="P-loop_NTPase"/>
</dbReference>
<dbReference type="EMBL" id="CAJNNW010003323">
    <property type="protein sequence ID" value="CAE8645266.1"/>
    <property type="molecule type" value="Genomic_DNA"/>
</dbReference>
<comment type="caution">
    <text evidence="3">The sequence shown here is derived from an EMBL/GenBank/DDBJ whole genome shotgun (WGS) entry which is preliminary data.</text>
</comment>
<dbReference type="Gene3D" id="6.10.140.530">
    <property type="match status" value="13"/>
</dbReference>
<dbReference type="Gene3D" id="3.40.50.300">
    <property type="entry name" value="P-loop containing nucleotide triphosphate hydrolases"/>
    <property type="match status" value="2"/>
</dbReference>
<accession>A0A813I420</accession>
<evidence type="ECO:0000313" key="4">
    <source>
        <dbReference type="Proteomes" id="UP000626109"/>
    </source>
</evidence>
<feature type="non-terminal residue" evidence="3">
    <location>
        <position position="1345"/>
    </location>
</feature>
<reference evidence="3" key="1">
    <citation type="submission" date="2021-02" db="EMBL/GenBank/DDBJ databases">
        <authorList>
            <person name="Dougan E. K."/>
            <person name="Rhodes N."/>
            <person name="Thang M."/>
            <person name="Chan C."/>
        </authorList>
    </citation>
    <scope>NUCLEOTIDE SEQUENCE</scope>
</reference>